<dbReference type="Proteomes" id="UP000515151">
    <property type="component" value="Chromosome 3"/>
</dbReference>
<dbReference type="InterPro" id="IPR035669">
    <property type="entry name" value="SGNH_plant_lipase-like"/>
</dbReference>
<dbReference type="FunFam" id="3.40.50.1110:FF:000003">
    <property type="entry name" value="GDSL esterase/lipase APG"/>
    <property type="match status" value="1"/>
</dbReference>
<evidence type="ECO:0000313" key="6">
    <source>
        <dbReference type="RefSeq" id="XP_031387523.1"/>
    </source>
</evidence>
<dbReference type="Pfam" id="PF00657">
    <property type="entry name" value="Lipase_GDSL"/>
    <property type="match status" value="1"/>
</dbReference>
<organism evidence="3 4">
    <name type="scientific">Punica granatum</name>
    <name type="common">Pomegranate</name>
    <dbReference type="NCBI Taxonomy" id="22663"/>
    <lineage>
        <taxon>Eukaryota</taxon>
        <taxon>Viridiplantae</taxon>
        <taxon>Streptophyta</taxon>
        <taxon>Embryophyta</taxon>
        <taxon>Tracheophyta</taxon>
        <taxon>Spermatophyta</taxon>
        <taxon>Magnoliopsida</taxon>
        <taxon>eudicotyledons</taxon>
        <taxon>Gunneridae</taxon>
        <taxon>Pentapetalae</taxon>
        <taxon>rosids</taxon>
        <taxon>malvids</taxon>
        <taxon>Myrtales</taxon>
        <taxon>Lythraceae</taxon>
        <taxon>Punica</taxon>
    </lineage>
</organism>
<dbReference type="OrthoDB" id="1600564at2759"/>
<accession>A0A218W1S4</accession>
<dbReference type="CDD" id="cd01837">
    <property type="entry name" value="SGNH_plant_lipase_like"/>
    <property type="match status" value="1"/>
</dbReference>
<dbReference type="GO" id="GO:0005576">
    <property type="term" value="C:extracellular region"/>
    <property type="evidence" value="ECO:0007669"/>
    <property type="project" value="TreeGrafter"/>
</dbReference>
<keyword evidence="2" id="KW-1133">Transmembrane helix</keyword>
<reference evidence="4" key="1">
    <citation type="journal article" date="2017" name="Plant J.">
        <title>The pomegranate (Punica granatum L.) genome and the genomics of punicalagin biosynthesis.</title>
        <authorList>
            <person name="Qin G."/>
            <person name="Xu C."/>
            <person name="Ming R."/>
            <person name="Tang H."/>
            <person name="Guyot R."/>
            <person name="Kramer E.M."/>
            <person name="Hu Y."/>
            <person name="Yi X."/>
            <person name="Qi Y."/>
            <person name="Xu X."/>
            <person name="Gao Z."/>
            <person name="Pan H."/>
            <person name="Jian J."/>
            <person name="Tian Y."/>
            <person name="Yue Z."/>
            <person name="Xu Y."/>
        </authorList>
    </citation>
    <scope>NUCLEOTIDE SEQUENCE [LARGE SCALE GENOMIC DNA]</scope>
    <source>
        <strain evidence="4">cv. Dabenzi</strain>
    </source>
</reference>
<gene>
    <name evidence="6" type="primary">LOC116200770</name>
    <name evidence="3" type="ORF">CDL15_Pgr013676</name>
</gene>
<sequence>MRTEGYPKPSFLSPYSSSIVVRILILITICIEILISFLGGKSSAAGALQSNGSPRVPAVIVFGDSIVDPGNNNNIKTLVKCNFPPYGRDFTGGKPTGRFSNGRVPSDFLAELFGVKEYLPAYLDPNLKTEDLLTGVSFASGATGYDPLTPQIASALSMSEQLKLFKEYVGKITAAVGEEQAATIVTESIYIIVCGSDDIANTYFITPFRKAQYDVPSYTDLMVDSASSFFKELYGQGARTIGVISVPPIGCVPSQRTLSGGLERGCSEKANQAAQLFNSKLSARIDALNAQLPGSRLIYLDIYSPFLDLIRNPSKDGFEVGNRGCCGTGNIEVSVLCTRLSDPKTCKDDTKFVFWDSYHPTERAYKILTTRTYNKYKSMFY</sequence>
<dbReference type="AlphaFoldDB" id="A0A218W1S4"/>
<evidence type="ECO:0000256" key="2">
    <source>
        <dbReference type="SAM" id="Phobius"/>
    </source>
</evidence>
<dbReference type="GO" id="GO:0016788">
    <property type="term" value="F:hydrolase activity, acting on ester bonds"/>
    <property type="evidence" value="ECO:0007669"/>
    <property type="project" value="InterPro"/>
</dbReference>
<dbReference type="EMBL" id="MTKT01005554">
    <property type="protein sequence ID" value="OWM66459.1"/>
    <property type="molecule type" value="Genomic_DNA"/>
</dbReference>
<protein>
    <submittedName>
        <fullName evidence="6">GDSL esterase/lipase EXL3-like</fullName>
    </submittedName>
</protein>
<evidence type="ECO:0000313" key="5">
    <source>
        <dbReference type="Proteomes" id="UP000515151"/>
    </source>
</evidence>
<name>A0A218W1S4_PUNGR</name>
<comment type="similarity">
    <text evidence="1">Belongs to the 'GDSL' lipolytic enzyme family.</text>
</comment>
<reference evidence="3" key="2">
    <citation type="submission" date="2017-06" db="EMBL/GenBank/DDBJ databases">
        <title>The pomegranate genome and the genomics of punicalagin biosynthesis.</title>
        <authorList>
            <person name="Xu C."/>
        </authorList>
    </citation>
    <scope>NUCLEOTIDE SEQUENCE [LARGE SCALE GENOMIC DNA]</scope>
    <source>
        <tissue evidence="3">Fresh leaf</tissue>
    </source>
</reference>
<keyword evidence="2" id="KW-0472">Membrane</keyword>
<dbReference type="InterPro" id="IPR036514">
    <property type="entry name" value="SGNH_hydro_sf"/>
</dbReference>
<feature type="transmembrane region" description="Helical" evidence="2">
    <location>
        <begin position="20"/>
        <end position="40"/>
    </location>
</feature>
<dbReference type="Proteomes" id="UP000197138">
    <property type="component" value="Unassembled WGS sequence"/>
</dbReference>
<proteinExistence type="inferred from homology"/>
<dbReference type="GeneID" id="116200770"/>
<dbReference type="Gene3D" id="3.40.50.1110">
    <property type="entry name" value="SGNH hydrolase"/>
    <property type="match status" value="1"/>
</dbReference>
<dbReference type="InterPro" id="IPR050592">
    <property type="entry name" value="GDSL_lipolytic_enzyme"/>
</dbReference>
<keyword evidence="2" id="KW-0812">Transmembrane</keyword>
<evidence type="ECO:0000256" key="1">
    <source>
        <dbReference type="ARBA" id="ARBA00008668"/>
    </source>
</evidence>
<dbReference type="RefSeq" id="XP_031387523.1">
    <property type="nucleotide sequence ID" value="XM_031531663.1"/>
</dbReference>
<dbReference type="PANTHER" id="PTHR45642">
    <property type="entry name" value="GDSL ESTERASE/LIPASE EXL3"/>
    <property type="match status" value="1"/>
</dbReference>
<dbReference type="PANTHER" id="PTHR45642:SF95">
    <property type="entry name" value="GDSL-LIKE LIPASE_ACYLHYDROLASE FAMILY PROTEIN, EXPRESSED"/>
    <property type="match status" value="1"/>
</dbReference>
<dbReference type="SUPFAM" id="SSF52266">
    <property type="entry name" value="SGNH hydrolase"/>
    <property type="match status" value="1"/>
</dbReference>
<evidence type="ECO:0000313" key="3">
    <source>
        <dbReference type="EMBL" id="OWM66459.1"/>
    </source>
</evidence>
<keyword evidence="5" id="KW-1185">Reference proteome</keyword>
<reference evidence="6" key="4">
    <citation type="submission" date="2025-04" db="UniProtKB">
        <authorList>
            <consortium name="RefSeq"/>
        </authorList>
    </citation>
    <scope>IDENTIFICATION</scope>
    <source>
        <tissue evidence="6">Leaf</tissue>
    </source>
</reference>
<dbReference type="InterPro" id="IPR001087">
    <property type="entry name" value="GDSL"/>
</dbReference>
<reference evidence="5" key="3">
    <citation type="journal article" date="2020" name="Plant Biotechnol. J.">
        <title>The pomegranate (Punica granatum L.) draft genome dissects genetic divergence between soft- and hard-seeded cultivars.</title>
        <authorList>
            <person name="Luo X."/>
            <person name="Li H."/>
            <person name="Wu Z."/>
            <person name="Yao W."/>
            <person name="Zhao P."/>
            <person name="Cao D."/>
            <person name="Yu H."/>
            <person name="Li K."/>
            <person name="Poudel K."/>
            <person name="Zhao D."/>
            <person name="Zhang F."/>
            <person name="Xia X."/>
            <person name="Chen L."/>
            <person name="Wang Q."/>
            <person name="Jing D."/>
            <person name="Cao S."/>
        </authorList>
    </citation>
    <scope>NUCLEOTIDE SEQUENCE [LARGE SCALE GENOMIC DNA]</scope>
</reference>
<evidence type="ECO:0000313" key="4">
    <source>
        <dbReference type="Proteomes" id="UP000197138"/>
    </source>
</evidence>